<evidence type="ECO:0000313" key="1">
    <source>
        <dbReference type="EMBL" id="MCR8636184.1"/>
    </source>
</evidence>
<keyword evidence="2" id="KW-1185">Reference proteome</keyword>
<sequence>MPITRSEARHRAERNWAMWRLLLSDMNITYSELNEMDQDDLAEANAALDMYIEMMEKNMEKSKKRS</sequence>
<accession>A0ABT1YSM7</accession>
<name>A0ABT1YSM7_9BACL</name>
<protein>
    <recommendedName>
        <fullName evidence="3">Phage protein</fullName>
    </recommendedName>
</protein>
<comment type="caution">
    <text evidence="1">The sequence shown here is derived from an EMBL/GenBank/DDBJ whole genome shotgun (WGS) entry which is preliminary data.</text>
</comment>
<evidence type="ECO:0000313" key="2">
    <source>
        <dbReference type="Proteomes" id="UP001300012"/>
    </source>
</evidence>
<dbReference type="Proteomes" id="UP001300012">
    <property type="component" value="Unassembled WGS sequence"/>
</dbReference>
<dbReference type="RefSeq" id="WP_258217713.1">
    <property type="nucleotide sequence ID" value="NZ_JANQBD010000037.1"/>
</dbReference>
<gene>
    <name evidence="1" type="ORF">NV381_33860</name>
</gene>
<reference evidence="1 2" key="1">
    <citation type="submission" date="2022-08" db="EMBL/GenBank/DDBJ databases">
        <title>Paenibacillus endoradicis sp. nov., Paenibacillus radicibacter sp. nov and Paenibacillus pararadicis sp. nov., three cold-adapted plant growth-promoting bacteria isolated from root of Larix gmelinii in Great Khingan.</title>
        <authorList>
            <person name="Xue H."/>
        </authorList>
    </citation>
    <scope>NUCLEOTIDE SEQUENCE [LARGE SCALE GENOMIC DNA]</scope>
    <source>
        <strain evidence="1 2">N5-1-1-5</strain>
    </source>
</reference>
<organism evidence="1 2">
    <name type="scientific">Paenibacillus radicis</name>
    <name type="common">ex Xue et al. 2023</name>
    <dbReference type="NCBI Taxonomy" id="2972489"/>
    <lineage>
        <taxon>Bacteria</taxon>
        <taxon>Bacillati</taxon>
        <taxon>Bacillota</taxon>
        <taxon>Bacilli</taxon>
        <taxon>Bacillales</taxon>
        <taxon>Paenibacillaceae</taxon>
        <taxon>Paenibacillus</taxon>
    </lineage>
</organism>
<proteinExistence type="predicted"/>
<evidence type="ECO:0008006" key="3">
    <source>
        <dbReference type="Google" id="ProtNLM"/>
    </source>
</evidence>
<dbReference type="EMBL" id="JANQBD010000037">
    <property type="protein sequence ID" value="MCR8636184.1"/>
    <property type="molecule type" value="Genomic_DNA"/>
</dbReference>